<feature type="chain" id="PRO_5024386444" evidence="6">
    <location>
        <begin position="23"/>
        <end position="592"/>
    </location>
</feature>
<evidence type="ECO:0000256" key="4">
    <source>
        <dbReference type="ARBA" id="ARBA00023136"/>
    </source>
</evidence>
<evidence type="ECO:0000256" key="6">
    <source>
        <dbReference type="SAM" id="SignalP"/>
    </source>
</evidence>
<dbReference type="InterPro" id="IPR012944">
    <property type="entry name" value="SusD_RagB_dom"/>
</dbReference>
<comment type="subcellular location">
    <subcellularLocation>
        <location evidence="1">Cell outer membrane</location>
    </subcellularLocation>
</comment>
<organism evidence="9 10">
    <name type="scientific">Adhaeribacter rhizoryzae</name>
    <dbReference type="NCBI Taxonomy" id="2607907"/>
    <lineage>
        <taxon>Bacteria</taxon>
        <taxon>Pseudomonadati</taxon>
        <taxon>Bacteroidota</taxon>
        <taxon>Cytophagia</taxon>
        <taxon>Cytophagales</taxon>
        <taxon>Hymenobacteraceae</taxon>
        <taxon>Adhaeribacter</taxon>
    </lineage>
</organism>
<keyword evidence="10" id="KW-1185">Reference proteome</keyword>
<dbReference type="AlphaFoldDB" id="A0A5M6D0J2"/>
<evidence type="ECO:0000313" key="10">
    <source>
        <dbReference type="Proteomes" id="UP000323426"/>
    </source>
</evidence>
<dbReference type="CDD" id="cd08977">
    <property type="entry name" value="SusD"/>
    <property type="match status" value="1"/>
</dbReference>
<comment type="caution">
    <text evidence="9">The sequence shown here is derived from an EMBL/GenBank/DDBJ whole genome shotgun (WGS) entry which is preliminary data.</text>
</comment>
<comment type="similarity">
    <text evidence="2">Belongs to the SusD family.</text>
</comment>
<dbReference type="Pfam" id="PF14322">
    <property type="entry name" value="SusD-like_3"/>
    <property type="match status" value="1"/>
</dbReference>
<feature type="domain" description="SusD-like N-terminal" evidence="8">
    <location>
        <begin position="103"/>
        <end position="227"/>
    </location>
</feature>
<evidence type="ECO:0000259" key="8">
    <source>
        <dbReference type="Pfam" id="PF14322"/>
    </source>
</evidence>
<protein>
    <submittedName>
        <fullName evidence="9">RagB/SusD family nutrient uptake outer membrane protein</fullName>
    </submittedName>
</protein>
<sequence>MKFISKKIFFVACVLFLGGATSCDEDFLERKPLDAISDADVWKDPALVEAFVNDLYGRIWDPFTDSWKVMHTAVSDEGMYLRDKGTDVVVKGTLTPENMGTLTQFGQWGNYYKGIRNCNIFLERINEVPFKDETLKNRLTGEVRFIRAYYYFNLVSHFGGIPLVKENFSLEDSEGMFVPRNTFEECVNAIVEDCDSAIELLGASYNNDNLGRATKYSAMALKSRMLLYAASDLFNKPGNTNALVGYTSGDQTQRWQAAKAAAKALIDNPGKHGLYTPTDSGAENYTRIFLDNHNPEILFAKLHNKQLKGTSVDLWNGPNGYHNWGGNLPIENFVTGYQLKDGTPFSWNNPEHATQPYKNRDPRFYASILYNGAVWRNRPADAAATEPEGIIQTGSKEVWNAATNKVEVVWGVDTRFSPIENWNASTTGYYTRKFLDKNVDGQFFRGDQPWIMFRYAEVLLNYAEACLELGETEEARTYINKVRTRAGMPAIASSVAGQALEDLYRYERKYELAFEGHRYFDIRRWLIAEQVMNGPANGIDIVAKLNPDKTTHTLQYNIVSVGPRSFHPKGYFSPIPVSEIQKNAKLEQNPNY</sequence>
<keyword evidence="5" id="KW-0998">Cell outer membrane</keyword>
<dbReference type="SUPFAM" id="SSF48452">
    <property type="entry name" value="TPR-like"/>
    <property type="match status" value="1"/>
</dbReference>
<accession>A0A5M6D0J2</accession>
<evidence type="ECO:0000256" key="5">
    <source>
        <dbReference type="ARBA" id="ARBA00023237"/>
    </source>
</evidence>
<feature type="signal peptide" evidence="6">
    <location>
        <begin position="1"/>
        <end position="22"/>
    </location>
</feature>
<evidence type="ECO:0000256" key="3">
    <source>
        <dbReference type="ARBA" id="ARBA00022729"/>
    </source>
</evidence>
<dbReference type="EMBL" id="VWSF01000026">
    <property type="protein sequence ID" value="KAA5540576.1"/>
    <property type="molecule type" value="Genomic_DNA"/>
</dbReference>
<evidence type="ECO:0000256" key="2">
    <source>
        <dbReference type="ARBA" id="ARBA00006275"/>
    </source>
</evidence>
<gene>
    <name evidence="9" type="ORF">F0145_22445</name>
</gene>
<keyword evidence="3 6" id="KW-0732">Signal</keyword>
<feature type="domain" description="RagB/SusD" evidence="7">
    <location>
        <begin position="309"/>
        <end position="592"/>
    </location>
</feature>
<proteinExistence type="inferred from homology"/>
<dbReference type="RefSeq" id="WP_150092221.1">
    <property type="nucleotide sequence ID" value="NZ_VWSF01000026.1"/>
</dbReference>
<name>A0A5M6D0J2_9BACT</name>
<keyword evidence="4" id="KW-0472">Membrane</keyword>
<evidence type="ECO:0000313" key="9">
    <source>
        <dbReference type="EMBL" id="KAA5540576.1"/>
    </source>
</evidence>
<dbReference type="Proteomes" id="UP000323426">
    <property type="component" value="Unassembled WGS sequence"/>
</dbReference>
<reference evidence="9 10" key="1">
    <citation type="submission" date="2019-09" db="EMBL/GenBank/DDBJ databases">
        <title>Genome sequence and assembly of Adhaeribacter sp.</title>
        <authorList>
            <person name="Chhetri G."/>
        </authorList>
    </citation>
    <scope>NUCLEOTIDE SEQUENCE [LARGE SCALE GENOMIC DNA]</scope>
    <source>
        <strain evidence="9 10">DK36</strain>
    </source>
</reference>
<dbReference type="Gene3D" id="1.25.40.390">
    <property type="match status" value="1"/>
</dbReference>
<evidence type="ECO:0000259" key="7">
    <source>
        <dbReference type="Pfam" id="PF07980"/>
    </source>
</evidence>
<dbReference type="Pfam" id="PF07980">
    <property type="entry name" value="SusD_RagB"/>
    <property type="match status" value="1"/>
</dbReference>
<dbReference type="InterPro" id="IPR011990">
    <property type="entry name" value="TPR-like_helical_dom_sf"/>
</dbReference>
<dbReference type="InterPro" id="IPR033985">
    <property type="entry name" value="SusD-like_N"/>
</dbReference>
<evidence type="ECO:0000256" key="1">
    <source>
        <dbReference type="ARBA" id="ARBA00004442"/>
    </source>
</evidence>
<dbReference type="GO" id="GO:0009279">
    <property type="term" value="C:cell outer membrane"/>
    <property type="evidence" value="ECO:0007669"/>
    <property type="project" value="UniProtKB-SubCell"/>
</dbReference>
<dbReference type="PROSITE" id="PS51257">
    <property type="entry name" value="PROKAR_LIPOPROTEIN"/>
    <property type="match status" value="1"/>
</dbReference>